<evidence type="ECO:0000313" key="2">
    <source>
        <dbReference type="EMBL" id="KWZ77601.1"/>
    </source>
</evidence>
<evidence type="ECO:0008006" key="4">
    <source>
        <dbReference type="Google" id="ProtNLM"/>
    </source>
</evidence>
<comment type="caution">
    <text evidence="2">The sequence shown here is derived from an EMBL/GenBank/DDBJ whole genome shotgun (WGS) entry which is preliminary data.</text>
</comment>
<dbReference type="PATRIC" id="fig|33036.3.peg.1243"/>
<dbReference type="AlphaFoldDB" id="A0A133KDE3"/>
<sequence length="100" mass="11736">MDYQYLNELNEIYNKHSKLIEDLKKALDAFNDNQDSYRRLVNYYYSEDFTKDMDASNRGEIATDINQAILTEDAIYDLMGDNYYTGLALLEVANDLLQEK</sequence>
<dbReference type="Proteomes" id="UP000070383">
    <property type="component" value="Unassembled WGS sequence"/>
</dbReference>
<dbReference type="RefSeq" id="WP_004835923.1">
    <property type="nucleotide sequence ID" value="NZ_CAMXZL010000002.1"/>
</dbReference>
<feature type="coiled-coil region" evidence="1">
    <location>
        <begin position="6"/>
        <end position="40"/>
    </location>
</feature>
<proteinExistence type="predicted"/>
<keyword evidence="3" id="KW-1185">Reference proteome</keyword>
<accession>A0A133KDE3</accession>
<dbReference type="EMBL" id="LRPM01000047">
    <property type="protein sequence ID" value="KWZ77601.1"/>
    <property type="molecule type" value="Genomic_DNA"/>
</dbReference>
<evidence type="ECO:0000313" key="3">
    <source>
        <dbReference type="Proteomes" id="UP000070383"/>
    </source>
</evidence>
<name>A0A133KDE3_9FIRM</name>
<evidence type="ECO:0000256" key="1">
    <source>
        <dbReference type="SAM" id="Coils"/>
    </source>
</evidence>
<keyword evidence="1" id="KW-0175">Coiled coil</keyword>
<reference evidence="3" key="1">
    <citation type="submission" date="2016-01" db="EMBL/GenBank/DDBJ databases">
        <authorList>
            <person name="Mitreva M."/>
            <person name="Pepin K.H."/>
            <person name="Mihindukulasuriya K.A."/>
            <person name="Fulton R."/>
            <person name="Fronick C."/>
            <person name="O'Laughlin M."/>
            <person name="Miner T."/>
            <person name="Herter B."/>
            <person name="Rosa B.A."/>
            <person name="Cordes M."/>
            <person name="Tomlinson C."/>
            <person name="Wollam A."/>
            <person name="Palsikar V.B."/>
            <person name="Mardis E.R."/>
            <person name="Wilson R.K."/>
        </authorList>
    </citation>
    <scope>NUCLEOTIDE SEQUENCE [LARGE SCALE GENOMIC DNA]</scope>
    <source>
        <strain evidence="3">MJR8151</strain>
    </source>
</reference>
<dbReference type="STRING" id="33036.HMPREF3200_01254"/>
<protein>
    <recommendedName>
        <fullName evidence="4">DUF4298 domain-containing protein</fullName>
    </recommendedName>
</protein>
<dbReference type="Pfam" id="PF14131">
    <property type="entry name" value="DUF4298"/>
    <property type="match status" value="1"/>
</dbReference>
<organism evidence="2 3">
    <name type="scientific">Anaerococcus tetradius</name>
    <dbReference type="NCBI Taxonomy" id="33036"/>
    <lineage>
        <taxon>Bacteria</taxon>
        <taxon>Bacillati</taxon>
        <taxon>Bacillota</taxon>
        <taxon>Tissierellia</taxon>
        <taxon>Tissierellales</taxon>
        <taxon>Peptoniphilaceae</taxon>
        <taxon>Anaerococcus</taxon>
    </lineage>
</organism>
<gene>
    <name evidence="2" type="ORF">HMPREF3200_01254</name>
</gene>
<dbReference type="OrthoDB" id="80787at2"/>
<dbReference type="InterPro" id="IPR025384">
    <property type="entry name" value="DUF4298"/>
</dbReference>